<dbReference type="PRINTS" id="PR00385">
    <property type="entry name" value="P450"/>
</dbReference>
<protein>
    <recommendedName>
        <fullName evidence="11">Cytochrome P450</fullName>
    </recommendedName>
</protein>
<keyword evidence="9" id="KW-1133">Transmembrane helix</keyword>
<dbReference type="GO" id="GO:0016705">
    <property type="term" value="F:oxidoreductase activity, acting on paired donors, with incorporation or reduction of molecular oxygen"/>
    <property type="evidence" value="ECO:0007669"/>
    <property type="project" value="InterPro"/>
</dbReference>
<reference evidence="10" key="1">
    <citation type="submission" date="2021-01" db="EMBL/GenBank/DDBJ databases">
        <authorList>
            <person name="Corre E."/>
            <person name="Pelletier E."/>
            <person name="Niang G."/>
            <person name="Scheremetjew M."/>
            <person name="Finn R."/>
            <person name="Kale V."/>
            <person name="Holt S."/>
            <person name="Cochrane G."/>
            <person name="Meng A."/>
            <person name="Brown T."/>
            <person name="Cohen L."/>
        </authorList>
    </citation>
    <scope>NUCLEOTIDE SEQUENCE</scope>
    <source>
        <strain evidence="10">CCMP3278</strain>
    </source>
</reference>
<dbReference type="InterPro" id="IPR050196">
    <property type="entry name" value="Cytochrome_P450_Monoox"/>
</dbReference>
<gene>
    <name evidence="10" type="ORF">TOLI1172_LOCUS1827</name>
</gene>
<feature type="binding site" description="axial binding residue" evidence="7">
    <location>
        <position position="462"/>
    </location>
    <ligand>
        <name>heme</name>
        <dbReference type="ChEBI" id="CHEBI:30413"/>
    </ligand>
    <ligandPart>
        <name>Fe</name>
        <dbReference type="ChEBI" id="CHEBI:18248"/>
    </ligandPart>
</feature>
<accession>A0A7S1EQM4</accession>
<keyword evidence="4 8" id="KW-0560">Oxidoreductase</keyword>
<evidence type="ECO:0000256" key="3">
    <source>
        <dbReference type="ARBA" id="ARBA00022723"/>
    </source>
</evidence>
<evidence type="ECO:0000256" key="5">
    <source>
        <dbReference type="ARBA" id="ARBA00023004"/>
    </source>
</evidence>
<dbReference type="InterPro" id="IPR002401">
    <property type="entry name" value="Cyt_P450_E_grp-I"/>
</dbReference>
<evidence type="ECO:0000256" key="9">
    <source>
        <dbReference type="SAM" id="Phobius"/>
    </source>
</evidence>
<dbReference type="PANTHER" id="PTHR24291:SF50">
    <property type="entry name" value="BIFUNCTIONAL ALBAFLAVENONE MONOOXYGENASE_TERPENE SYNTHASE"/>
    <property type="match status" value="1"/>
</dbReference>
<organism evidence="10">
    <name type="scientific">Timspurckia oligopyrenoides</name>
    <dbReference type="NCBI Taxonomy" id="708627"/>
    <lineage>
        <taxon>Eukaryota</taxon>
        <taxon>Rhodophyta</taxon>
        <taxon>Bangiophyceae</taxon>
        <taxon>Porphyridiales</taxon>
        <taxon>Porphyridiaceae</taxon>
        <taxon>Timspurckia</taxon>
    </lineage>
</organism>
<proteinExistence type="inferred from homology"/>
<keyword evidence="5 7" id="KW-0408">Iron</keyword>
<dbReference type="PROSITE" id="PS00086">
    <property type="entry name" value="CYTOCHROME_P450"/>
    <property type="match status" value="1"/>
</dbReference>
<dbReference type="SUPFAM" id="SSF48264">
    <property type="entry name" value="Cytochrome P450"/>
    <property type="match status" value="1"/>
</dbReference>
<evidence type="ECO:0000256" key="6">
    <source>
        <dbReference type="ARBA" id="ARBA00023033"/>
    </source>
</evidence>
<sequence length="523" mass="60278">MENLFFLNMQKYSLVDFLLFFTSLIFFLCAVSFILIFIEPKLRFKHSIPGPPIPSYILGHLPSIEPGCFHKYLLQNRNQYGKVFQIWMIHRRTLIVTDLTDVRFITTTKNYPKSTTFTSSLYPLLRTGLLTVSNDLHPAQRRAIATRFNKEFLIHLHSHLEFELARFIVKLDKAAETKQMFDFDKEVTAFTLNVICRVAFGSSVDFQGSESASKNVNFPALVDAALRLSADYMRKPHLRWLGKYAAPKLYSVVSEIQSFCNEMIDARRNETPEQRRQRKDDDLLDIFLSVPGNTNEYIGAEVATFLFAGHDTTSHTLAWLVYELCLNSIVTEKLSAEIQSIQMHSVSHRLNENLTVEFEMPNFDQVQKELLFSEMCWKESLRKRPVVANGTYRTVTEDVTFPGSQVFVEKGTDVLLPPYVMHHDEDVWRNSEVFDPERFTKENSVGRSAFALQTFSSGARNCIGQLFATHEGVTTIATVFKRYRFELATDPNDIVDYHSLTTRPRAKSVRMYLPVYVSKLQNN</sequence>
<evidence type="ECO:0000256" key="8">
    <source>
        <dbReference type="RuleBase" id="RU000461"/>
    </source>
</evidence>
<keyword evidence="6 8" id="KW-0503">Monooxygenase</keyword>
<evidence type="ECO:0000256" key="1">
    <source>
        <dbReference type="ARBA" id="ARBA00010617"/>
    </source>
</evidence>
<keyword evidence="3 7" id="KW-0479">Metal-binding</keyword>
<evidence type="ECO:0000256" key="4">
    <source>
        <dbReference type="ARBA" id="ARBA00023002"/>
    </source>
</evidence>
<dbReference type="EMBL" id="HBFP01002543">
    <property type="protein sequence ID" value="CAD8817438.1"/>
    <property type="molecule type" value="Transcribed_RNA"/>
</dbReference>
<dbReference type="AlphaFoldDB" id="A0A7S1EQM4"/>
<keyword evidence="9" id="KW-0812">Transmembrane</keyword>
<comment type="similarity">
    <text evidence="1 8">Belongs to the cytochrome P450 family.</text>
</comment>
<dbReference type="PANTHER" id="PTHR24291">
    <property type="entry name" value="CYTOCHROME P450 FAMILY 4"/>
    <property type="match status" value="1"/>
</dbReference>
<dbReference type="Gene3D" id="1.10.630.10">
    <property type="entry name" value="Cytochrome P450"/>
    <property type="match status" value="1"/>
</dbReference>
<dbReference type="GO" id="GO:0005506">
    <property type="term" value="F:iron ion binding"/>
    <property type="evidence" value="ECO:0007669"/>
    <property type="project" value="InterPro"/>
</dbReference>
<evidence type="ECO:0000256" key="2">
    <source>
        <dbReference type="ARBA" id="ARBA00022617"/>
    </source>
</evidence>
<dbReference type="InterPro" id="IPR036396">
    <property type="entry name" value="Cyt_P450_sf"/>
</dbReference>
<dbReference type="GO" id="GO:0004497">
    <property type="term" value="F:monooxygenase activity"/>
    <property type="evidence" value="ECO:0007669"/>
    <property type="project" value="UniProtKB-KW"/>
</dbReference>
<keyword evidence="9" id="KW-0472">Membrane</keyword>
<dbReference type="GO" id="GO:0020037">
    <property type="term" value="F:heme binding"/>
    <property type="evidence" value="ECO:0007669"/>
    <property type="project" value="InterPro"/>
</dbReference>
<dbReference type="PRINTS" id="PR00463">
    <property type="entry name" value="EP450I"/>
</dbReference>
<name>A0A7S1EQM4_9RHOD</name>
<evidence type="ECO:0008006" key="11">
    <source>
        <dbReference type="Google" id="ProtNLM"/>
    </source>
</evidence>
<comment type="cofactor">
    <cofactor evidence="7">
        <name>heme</name>
        <dbReference type="ChEBI" id="CHEBI:30413"/>
    </cofactor>
</comment>
<feature type="transmembrane region" description="Helical" evidence="9">
    <location>
        <begin position="12"/>
        <end position="38"/>
    </location>
</feature>
<dbReference type="InterPro" id="IPR017972">
    <property type="entry name" value="Cyt_P450_CS"/>
</dbReference>
<dbReference type="InterPro" id="IPR001128">
    <property type="entry name" value="Cyt_P450"/>
</dbReference>
<evidence type="ECO:0000313" key="10">
    <source>
        <dbReference type="EMBL" id="CAD8817438.1"/>
    </source>
</evidence>
<keyword evidence="2 7" id="KW-0349">Heme</keyword>
<dbReference type="Pfam" id="PF00067">
    <property type="entry name" value="p450"/>
    <property type="match status" value="1"/>
</dbReference>
<evidence type="ECO:0000256" key="7">
    <source>
        <dbReference type="PIRSR" id="PIRSR602401-1"/>
    </source>
</evidence>